<evidence type="ECO:0000256" key="1">
    <source>
        <dbReference type="ARBA" id="ARBA00022692"/>
    </source>
</evidence>
<dbReference type="Pfam" id="PF07690">
    <property type="entry name" value="MFS_1"/>
    <property type="match status" value="1"/>
</dbReference>
<feature type="domain" description="Major facilitator superfamily (MFS) profile" evidence="6">
    <location>
        <begin position="38"/>
        <end position="408"/>
    </location>
</feature>
<keyword evidence="1 5" id="KW-0812">Transmembrane</keyword>
<reference evidence="7 8" key="2">
    <citation type="journal article" date="2012" name="Stand. Genomic Sci.">
        <title>Complete genome sequence of the termite hindgut bacterium Spirochaeta coccoides type strain (SPN1(T)), reclassification in the genus Sphaerochaeta as Sphaerochaeta coccoides comb. nov. and emendations of the family Spirochaetaceae and the genus Sphaerochaeta.</title>
        <authorList>
            <person name="Abt B."/>
            <person name="Han C."/>
            <person name="Scheuner C."/>
            <person name="Lu M."/>
            <person name="Lapidus A."/>
            <person name="Nolan M."/>
            <person name="Lucas S."/>
            <person name="Hammon N."/>
            <person name="Deshpande S."/>
            <person name="Cheng J.F."/>
            <person name="Tapia R."/>
            <person name="Goodwin L.A."/>
            <person name="Pitluck S."/>
            <person name="Liolios K."/>
            <person name="Pagani I."/>
            <person name="Ivanova N."/>
            <person name="Mavromatis K."/>
            <person name="Mikhailova N."/>
            <person name="Huntemann M."/>
            <person name="Pati A."/>
            <person name="Chen A."/>
            <person name="Palaniappan K."/>
            <person name="Land M."/>
            <person name="Hauser L."/>
            <person name="Brambilla E.M."/>
            <person name="Rohde M."/>
            <person name="Spring S."/>
            <person name="Gronow S."/>
            <person name="Goker M."/>
            <person name="Woyke T."/>
            <person name="Bristow J."/>
            <person name="Eisen J.A."/>
            <person name="Markowitz V."/>
            <person name="Hugenholtz P."/>
            <person name="Kyrpides N.C."/>
            <person name="Klenk H.P."/>
            <person name="Detter J.C."/>
        </authorList>
    </citation>
    <scope>NUCLEOTIDE SEQUENCE [LARGE SCALE GENOMIC DNA]</scope>
    <source>
        <strain evidence="8">ATCC BAA-1237 / DSM 17374 / SPN1</strain>
    </source>
</reference>
<sequence>MNQNVENRTAPLPPPAVTPSVTPSATPSITPDPIWTRNFLLVTLVNLFIFLAHQILLPTTPLYARTLGASDTTIGLMAGLLTVAAVLFRYIAGTAADRFGRSVVLWIGLASLSVVTVLYGILPGLAAFFLLRIAHGIGWGVVSTATATVATDFIPSSRFGLGMNYFSLSTSLAIAFAPVVGIFLFTRSGSGALFAAAFVMMVAATVFAFPIRHISLGVRPGRQATEVRYSPWKTIRPSLTMAIICIGYGAVISFLPLFAQEKGIENIGSYFTVYALSMVFLRPWFGRLADRHGYGRILYPGIILLGGGLLILAFSTSYGAFMVSALLYGIGFSATQATLQTLSAIHVPVARLGVANAIFFMLFDGGLGIGSIIAGFLAAWTDYRTMFLIMAFMLVAAVIFHAVSDRFSADFSAARKR</sequence>
<dbReference type="HOGENOM" id="CLU_001265_10_13_12"/>
<feature type="transmembrane region" description="Helical" evidence="5">
    <location>
        <begin position="103"/>
        <end position="131"/>
    </location>
</feature>
<feature type="transmembrane region" description="Helical" evidence="5">
    <location>
        <begin position="357"/>
        <end position="380"/>
    </location>
</feature>
<protein>
    <submittedName>
        <fullName evidence="7">Major facilitator superfamily MFS_1</fullName>
    </submittedName>
</protein>
<evidence type="ECO:0000313" key="8">
    <source>
        <dbReference type="Proteomes" id="UP000007939"/>
    </source>
</evidence>
<evidence type="ECO:0000256" key="5">
    <source>
        <dbReference type="SAM" id="Phobius"/>
    </source>
</evidence>
<dbReference type="SUPFAM" id="SSF103473">
    <property type="entry name" value="MFS general substrate transporter"/>
    <property type="match status" value="1"/>
</dbReference>
<dbReference type="PROSITE" id="PS50850">
    <property type="entry name" value="MFS"/>
    <property type="match status" value="1"/>
</dbReference>
<feature type="transmembrane region" description="Helical" evidence="5">
    <location>
        <begin position="386"/>
        <end position="407"/>
    </location>
</feature>
<dbReference type="EMBL" id="CP002659">
    <property type="protein sequence ID" value="AEC02771.1"/>
    <property type="molecule type" value="Genomic_DNA"/>
</dbReference>
<dbReference type="KEGG" id="scc:Spico_1569"/>
<dbReference type="InterPro" id="IPR036259">
    <property type="entry name" value="MFS_trans_sf"/>
</dbReference>
<evidence type="ECO:0000256" key="4">
    <source>
        <dbReference type="SAM" id="MobiDB-lite"/>
    </source>
</evidence>
<reference evidence="8" key="1">
    <citation type="submission" date="2011-04" db="EMBL/GenBank/DDBJ databases">
        <title>The complete genome of Spirochaeta coccoides DSM 17374.</title>
        <authorList>
            <person name="Lucas S."/>
            <person name="Copeland A."/>
            <person name="Lapidus A."/>
            <person name="Bruce D."/>
            <person name="Goodwin L."/>
            <person name="Pitluck S."/>
            <person name="Peters L."/>
            <person name="Kyrpides N."/>
            <person name="Mavromatis K."/>
            <person name="Pagani I."/>
            <person name="Ivanova N."/>
            <person name="Ovchinnikova G."/>
            <person name="Lu M."/>
            <person name="Detter J.C."/>
            <person name="Tapia R."/>
            <person name="Han C."/>
            <person name="Land M."/>
            <person name="Hauser L."/>
            <person name="Markowitz V."/>
            <person name="Cheng J.-F."/>
            <person name="Hugenholtz P."/>
            <person name="Woyke T."/>
            <person name="Wu D."/>
            <person name="Spring S."/>
            <person name="Schroeder M."/>
            <person name="Brambilla E."/>
            <person name="Klenk H.-P."/>
            <person name="Eisen J.A."/>
        </authorList>
    </citation>
    <scope>NUCLEOTIDE SEQUENCE [LARGE SCALE GENOMIC DNA]</scope>
    <source>
        <strain evidence="8">ATCC BAA-1237 / DSM 17374 / SPN1</strain>
    </source>
</reference>
<dbReference type="OrthoDB" id="9812221at2"/>
<keyword evidence="8" id="KW-1185">Reference proteome</keyword>
<keyword evidence="3 5" id="KW-0472">Membrane</keyword>
<proteinExistence type="predicted"/>
<dbReference type="STRING" id="760011.Spico_1569"/>
<name>F4GJM4_PARC1</name>
<dbReference type="InterPro" id="IPR011701">
    <property type="entry name" value="MFS"/>
</dbReference>
<dbReference type="AlphaFoldDB" id="F4GJM4"/>
<feature type="transmembrane region" description="Helical" evidence="5">
    <location>
        <begin position="39"/>
        <end position="57"/>
    </location>
</feature>
<dbReference type="PANTHER" id="PTHR23531:SF1">
    <property type="entry name" value="QUINOLENE RESISTANCE PROTEIN NORA"/>
    <property type="match status" value="1"/>
</dbReference>
<dbReference type="PANTHER" id="PTHR23531">
    <property type="entry name" value="QUINOLENE RESISTANCE PROTEIN NORA"/>
    <property type="match status" value="1"/>
</dbReference>
<organism evidence="7 8">
    <name type="scientific">Parasphaerochaeta coccoides (strain ATCC BAA-1237 / DSM 17374 / SPN1)</name>
    <name type="common">Sphaerochaeta coccoides</name>
    <dbReference type="NCBI Taxonomy" id="760011"/>
    <lineage>
        <taxon>Bacteria</taxon>
        <taxon>Pseudomonadati</taxon>
        <taxon>Spirochaetota</taxon>
        <taxon>Spirochaetia</taxon>
        <taxon>Spirochaetales</taxon>
        <taxon>Sphaerochaetaceae</taxon>
        <taxon>Parasphaerochaeta</taxon>
    </lineage>
</organism>
<evidence type="ECO:0000313" key="7">
    <source>
        <dbReference type="EMBL" id="AEC02771.1"/>
    </source>
</evidence>
<dbReference type="Gene3D" id="1.20.1250.20">
    <property type="entry name" value="MFS general substrate transporter like domains"/>
    <property type="match status" value="2"/>
</dbReference>
<feature type="transmembrane region" description="Helical" evidence="5">
    <location>
        <begin position="267"/>
        <end position="285"/>
    </location>
</feature>
<dbReference type="eggNOG" id="COG2814">
    <property type="taxonomic scope" value="Bacteria"/>
</dbReference>
<evidence type="ECO:0000256" key="2">
    <source>
        <dbReference type="ARBA" id="ARBA00022989"/>
    </source>
</evidence>
<feature type="transmembrane region" description="Helical" evidence="5">
    <location>
        <begin position="192"/>
        <end position="214"/>
    </location>
</feature>
<evidence type="ECO:0000256" key="3">
    <source>
        <dbReference type="ARBA" id="ARBA00023136"/>
    </source>
</evidence>
<accession>F4GJM4</accession>
<keyword evidence="2 5" id="KW-1133">Transmembrane helix</keyword>
<feature type="region of interest" description="Disordered" evidence="4">
    <location>
        <begin position="1"/>
        <end position="25"/>
    </location>
</feature>
<dbReference type="Proteomes" id="UP000007939">
    <property type="component" value="Chromosome"/>
</dbReference>
<dbReference type="GO" id="GO:0022857">
    <property type="term" value="F:transmembrane transporter activity"/>
    <property type="evidence" value="ECO:0007669"/>
    <property type="project" value="InterPro"/>
</dbReference>
<feature type="transmembrane region" description="Helical" evidence="5">
    <location>
        <begin position="72"/>
        <end position="91"/>
    </location>
</feature>
<evidence type="ECO:0000259" key="6">
    <source>
        <dbReference type="PROSITE" id="PS50850"/>
    </source>
</evidence>
<dbReference type="CDD" id="cd17489">
    <property type="entry name" value="MFS_YfcJ_like"/>
    <property type="match status" value="1"/>
</dbReference>
<feature type="transmembrane region" description="Helical" evidence="5">
    <location>
        <begin position="166"/>
        <end position="186"/>
    </location>
</feature>
<feature type="transmembrane region" description="Helical" evidence="5">
    <location>
        <begin position="297"/>
        <end position="319"/>
    </location>
</feature>
<feature type="transmembrane region" description="Helical" evidence="5">
    <location>
        <begin position="325"/>
        <end position="345"/>
    </location>
</feature>
<dbReference type="InterPro" id="IPR020846">
    <property type="entry name" value="MFS_dom"/>
</dbReference>
<feature type="transmembrane region" description="Helical" evidence="5">
    <location>
        <begin position="235"/>
        <end position="255"/>
    </location>
</feature>
<dbReference type="InterPro" id="IPR052714">
    <property type="entry name" value="MFS_Exporter"/>
</dbReference>
<gene>
    <name evidence="7" type="ordered locus">Spico_1569</name>
</gene>